<dbReference type="InterPro" id="IPR001444">
    <property type="entry name" value="Flag_bb_rod_N"/>
</dbReference>
<feature type="domain" description="Flagellar basal body rod protein N-terminal" evidence="7">
    <location>
        <begin position="9"/>
        <end position="38"/>
    </location>
</feature>
<name>A0ABY4SD14_AQUTE</name>
<dbReference type="EMBL" id="CP097636">
    <property type="protein sequence ID" value="URI10873.1"/>
    <property type="molecule type" value="Genomic_DNA"/>
</dbReference>
<protein>
    <recommendedName>
        <fullName evidence="3 6">Flagellar basal body rod protein FlgB</fullName>
    </recommendedName>
</protein>
<organism evidence="8 9">
    <name type="scientific">Aquincola tertiaricarbonis</name>
    <dbReference type="NCBI Taxonomy" id="391953"/>
    <lineage>
        <taxon>Bacteria</taxon>
        <taxon>Pseudomonadati</taxon>
        <taxon>Pseudomonadota</taxon>
        <taxon>Betaproteobacteria</taxon>
        <taxon>Burkholderiales</taxon>
        <taxon>Sphaerotilaceae</taxon>
        <taxon>Aquincola</taxon>
    </lineage>
</organism>
<keyword evidence="9" id="KW-1185">Reference proteome</keyword>
<keyword evidence="4 6" id="KW-0975">Bacterial flagellum</keyword>
<comment type="similarity">
    <text evidence="2 6">Belongs to the flagella basal body rod proteins family.</text>
</comment>
<evidence type="ECO:0000313" key="8">
    <source>
        <dbReference type="EMBL" id="URI10873.1"/>
    </source>
</evidence>
<dbReference type="NCBIfam" id="TIGR01396">
    <property type="entry name" value="FlgB"/>
    <property type="match status" value="1"/>
</dbReference>
<dbReference type="PIRSF" id="PIRSF002889">
    <property type="entry name" value="Rod_FlgB"/>
    <property type="match status" value="1"/>
</dbReference>
<gene>
    <name evidence="8" type="primary">flgB</name>
    <name evidence="8" type="ORF">MW290_17990</name>
</gene>
<evidence type="ECO:0000256" key="1">
    <source>
        <dbReference type="ARBA" id="ARBA00004117"/>
    </source>
</evidence>
<evidence type="ECO:0000256" key="6">
    <source>
        <dbReference type="PIRNR" id="PIRNR002889"/>
    </source>
</evidence>
<dbReference type="PANTHER" id="PTHR30435">
    <property type="entry name" value="FLAGELLAR PROTEIN"/>
    <property type="match status" value="1"/>
</dbReference>
<evidence type="ECO:0000313" key="9">
    <source>
        <dbReference type="Proteomes" id="UP001056201"/>
    </source>
</evidence>
<evidence type="ECO:0000259" key="7">
    <source>
        <dbReference type="Pfam" id="PF00460"/>
    </source>
</evidence>
<comment type="subcellular location">
    <subcellularLocation>
        <location evidence="1 6">Bacterial flagellum basal body</location>
    </subcellularLocation>
</comment>
<dbReference type="Pfam" id="PF00460">
    <property type="entry name" value="Flg_bb_rod"/>
    <property type="match status" value="1"/>
</dbReference>
<evidence type="ECO:0000256" key="2">
    <source>
        <dbReference type="ARBA" id="ARBA00009677"/>
    </source>
</evidence>
<keyword evidence="8" id="KW-0282">Flagellum</keyword>
<comment type="function">
    <text evidence="5 6">Structural component of flagellum, the bacterial motility apparatus. Part of the rod structure of flagellar basal body.</text>
</comment>
<keyword evidence="8" id="KW-0969">Cilium</keyword>
<dbReference type="PANTHER" id="PTHR30435:SF12">
    <property type="entry name" value="FLAGELLAR BASAL BODY ROD PROTEIN FLGB"/>
    <property type="match status" value="1"/>
</dbReference>
<dbReference type="RefSeq" id="WP_250199076.1">
    <property type="nucleotide sequence ID" value="NZ_CP097636.1"/>
</dbReference>
<accession>A0ABY4SD14</accession>
<evidence type="ECO:0000256" key="3">
    <source>
        <dbReference type="ARBA" id="ARBA00014376"/>
    </source>
</evidence>
<proteinExistence type="inferred from homology"/>
<dbReference type="Proteomes" id="UP001056201">
    <property type="component" value="Chromosome 2"/>
</dbReference>
<sequence>MIERLTDTLNFQTQALQLRSERQQMIASNIANADTPGYVARDMNFSQALRQAVGDRSAASQLKTTAAGHLPTGIGSLGGGVEARYAAAAQTNLDRNTVDMDRERATFVDNTLKYEASLRFINGSVRTMLDAIKGQQ</sequence>
<evidence type="ECO:0000256" key="5">
    <source>
        <dbReference type="ARBA" id="ARBA00024934"/>
    </source>
</evidence>
<dbReference type="PROSITE" id="PS00588">
    <property type="entry name" value="FLAGELLA_BB_ROD"/>
    <property type="match status" value="1"/>
</dbReference>
<dbReference type="InterPro" id="IPR006300">
    <property type="entry name" value="FlgB"/>
</dbReference>
<comment type="subunit">
    <text evidence="6">The basal body constitutes a major portion of the flagellar organelle and consists of a number of rings mounted on a central rod.</text>
</comment>
<keyword evidence="8" id="KW-0966">Cell projection</keyword>
<dbReference type="InterPro" id="IPR019776">
    <property type="entry name" value="Flagellar_basal_body_rod_CS"/>
</dbReference>
<evidence type="ECO:0000256" key="4">
    <source>
        <dbReference type="ARBA" id="ARBA00023143"/>
    </source>
</evidence>
<reference evidence="8" key="1">
    <citation type="submission" date="2022-05" db="EMBL/GenBank/DDBJ databases">
        <title>An RpoN-dependent PEP-CTERM gene is involved in floc formation of an Aquincola tertiaricarbonis strain.</title>
        <authorList>
            <person name="Qiu D."/>
            <person name="Xia M."/>
        </authorList>
    </citation>
    <scope>NUCLEOTIDE SEQUENCE</scope>
    <source>
        <strain evidence="8">RN12</strain>
    </source>
</reference>